<dbReference type="InterPro" id="IPR008928">
    <property type="entry name" value="6-hairpin_glycosidase_sf"/>
</dbReference>
<dbReference type="InterPro" id="IPR016518">
    <property type="entry name" value="Alpha-L-fucosidase"/>
</dbReference>
<gene>
    <name evidence="5" type="ORF">GGR21_002681</name>
</gene>
<dbReference type="Gene3D" id="2.60.40.1180">
    <property type="entry name" value="Golgi alpha-mannosidase II"/>
    <property type="match status" value="1"/>
</dbReference>
<evidence type="ECO:0000259" key="2">
    <source>
        <dbReference type="Pfam" id="PF14498"/>
    </source>
</evidence>
<dbReference type="RefSeq" id="WP_183307664.1">
    <property type="nucleotide sequence ID" value="NZ_JACIEP010000009.1"/>
</dbReference>
<dbReference type="InterPro" id="IPR049053">
    <property type="entry name" value="AFCA-like_C"/>
</dbReference>
<feature type="signal peptide" evidence="1">
    <location>
        <begin position="1"/>
        <end position="21"/>
    </location>
</feature>
<sequence length="862" mass="96333">MKNKRIIFLVLISICAIFVSAGCDNPEKSKKLKLWYNHPAVVWEEALPLGNGRIGAMIFGSPQNELIQLNENTLWSGHPVDGNNPKAAEMLPAIRQAVNDGDYKKAAGLWKNNAQGPYSARYLPMADLHIVMTSIGEVTDFYRDLDISDALSATTFKSGGVAYKRTSFISYPDQVMVVRLEADKKESLNFNLSLNSRLRYKTDIKNDNYLILTGKAPKYVAHRDYEPEQVIYAEDEKGEGTNFEVHVKVLLEGGKSFAKDSILNIENADAVTLILSAATSFNGFDKSPGEEGKNPADEAVSHIEKAEEKSYEELLNNHIKDYQALFDKVELNLGEDKPEKNSLPTNERLAAFANDDSDNGMVALYYQYGRYLMIASSRAGGIATNLQGLWNRHVQPPWGCNYTTNINTEMNYWPAELTGLQACHQPLLDFIQSLYINGKKTAQVSYGIDKGWTAHHNSDIWGMTYATGGYDKDKMDIAHVTCWPMAGAWFCQHLWEHYAFGGDEIFLREKAYPIMKGASEFLLEWLQTDNETEYLVTNPSTSPENKFRYTDKDGNKSIGGIAKASTMDMAIIRDLFTNCIQASKILNIDNEFRRQLEESRSKLYPPHLGSKGQLQEWFRDFEEVEPQHRHVSHLFGLHPGKEYSPRQSTELAAAAKQTLLLRGDGGTGWAMAWKINFWARLEDGNHAYLMLKNGLRHVDAAQKTKGGGTYSNLFDAHPPFQIDGNFGGTSGITEMLLQSQGGEIFLLPALPDNWPDGSVKGLRARGGFVVDMEWKAGKLTKAVIKSGLGGNCRVRYAGTITSGTAKIDPAKGENPNVFYFTAKSPDLIKGENVAQLQNLELKDTNVYDFPTDKGKNYELICR</sequence>
<comment type="caution">
    <text evidence="5">The sequence shown here is derived from an EMBL/GenBank/DDBJ whole genome shotgun (WGS) entry which is preliminary data.</text>
</comment>
<name>A0A840CRJ2_9BACT</name>
<dbReference type="Pfam" id="PF22124">
    <property type="entry name" value="Glyco_hydro_95_cat"/>
    <property type="match status" value="1"/>
</dbReference>
<dbReference type="Gene3D" id="2.70.98.50">
    <property type="entry name" value="putative glycoside hydrolase family protein from bacillus halodurans"/>
    <property type="match status" value="1"/>
</dbReference>
<keyword evidence="1" id="KW-0732">Signal</keyword>
<dbReference type="SUPFAM" id="SSF48208">
    <property type="entry name" value="Six-hairpin glycosidases"/>
    <property type="match status" value="1"/>
</dbReference>
<accession>A0A840CRJ2</accession>
<feature type="domain" description="Alpha fucosidase A-like C-terminal" evidence="3">
    <location>
        <begin position="738"/>
        <end position="804"/>
    </location>
</feature>
<dbReference type="PANTHER" id="PTHR31084">
    <property type="entry name" value="ALPHA-L-FUCOSIDASE 2"/>
    <property type="match status" value="1"/>
</dbReference>
<keyword evidence="5" id="KW-0326">Glycosidase</keyword>
<dbReference type="PIRSF" id="PIRSF007663">
    <property type="entry name" value="UCP007663"/>
    <property type="match status" value="1"/>
</dbReference>
<keyword evidence="5" id="KW-0378">Hydrolase</keyword>
<evidence type="ECO:0000313" key="6">
    <source>
        <dbReference type="Proteomes" id="UP000555103"/>
    </source>
</evidence>
<dbReference type="GO" id="GO:0004560">
    <property type="term" value="F:alpha-L-fucosidase activity"/>
    <property type="evidence" value="ECO:0007669"/>
    <property type="project" value="UniProtKB-EC"/>
</dbReference>
<dbReference type="InterPro" id="IPR054363">
    <property type="entry name" value="GH95_cat"/>
</dbReference>
<protein>
    <submittedName>
        <fullName evidence="5">Alpha-L-fucosidase 2</fullName>
        <ecNumber evidence="5">3.2.1.51</ecNumber>
    </submittedName>
</protein>
<dbReference type="PANTHER" id="PTHR31084:SF0">
    <property type="entry name" value="ALPHA-L-FUCOSIDASE 2"/>
    <property type="match status" value="1"/>
</dbReference>
<dbReference type="EMBL" id="JACIEP010000009">
    <property type="protein sequence ID" value="MBB4036768.1"/>
    <property type="molecule type" value="Genomic_DNA"/>
</dbReference>
<evidence type="ECO:0000313" key="5">
    <source>
        <dbReference type="EMBL" id="MBB4036768.1"/>
    </source>
</evidence>
<dbReference type="EC" id="3.2.1.51" evidence="5"/>
<dbReference type="Pfam" id="PF21307">
    <property type="entry name" value="Glyco_hydro_95_C"/>
    <property type="match status" value="1"/>
</dbReference>
<dbReference type="FunFam" id="1.50.10.10:FF:000028">
    <property type="entry name" value="Alpha-L-fucosidase 2"/>
    <property type="match status" value="1"/>
</dbReference>
<dbReference type="InterPro" id="IPR027414">
    <property type="entry name" value="GH95_N_dom"/>
</dbReference>
<reference evidence="5 6" key="1">
    <citation type="submission" date="2020-08" db="EMBL/GenBank/DDBJ databases">
        <title>Genomic Encyclopedia of Type Strains, Phase IV (KMG-IV): sequencing the most valuable type-strain genomes for metagenomic binning, comparative biology and taxonomic classification.</title>
        <authorList>
            <person name="Goeker M."/>
        </authorList>
    </citation>
    <scope>NUCLEOTIDE SEQUENCE [LARGE SCALE GENOMIC DNA]</scope>
    <source>
        <strain evidence="5 6">DSM 104969</strain>
    </source>
</reference>
<organism evidence="5 6">
    <name type="scientific">Dysgonomonas hofstadii</name>
    <dbReference type="NCBI Taxonomy" id="637886"/>
    <lineage>
        <taxon>Bacteria</taxon>
        <taxon>Pseudomonadati</taxon>
        <taxon>Bacteroidota</taxon>
        <taxon>Bacteroidia</taxon>
        <taxon>Bacteroidales</taxon>
        <taxon>Dysgonomonadaceae</taxon>
        <taxon>Dysgonomonas</taxon>
    </lineage>
</organism>
<evidence type="ECO:0000259" key="3">
    <source>
        <dbReference type="Pfam" id="PF21307"/>
    </source>
</evidence>
<feature type="chain" id="PRO_5032858962" evidence="1">
    <location>
        <begin position="22"/>
        <end position="862"/>
    </location>
</feature>
<feature type="domain" description="Glycosyl hydrolase family 95 catalytic" evidence="4">
    <location>
        <begin position="310"/>
        <end position="736"/>
    </location>
</feature>
<keyword evidence="6" id="KW-1185">Reference proteome</keyword>
<dbReference type="Proteomes" id="UP000555103">
    <property type="component" value="Unassembled WGS sequence"/>
</dbReference>
<dbReference type="Pfam" id="PF14498">
    <property type="entry name" value="Glyco_hyd_65N_2"/>
    <property type="match status" value="1"/>
</dbReference>
<evidence type="ECO:0000259" key="4">
    <source>
        <dbReference type="Pfam" id="PF22124"/>
    </source>
</evidence>
<dbReference type="PROSITE" id="PS51257">
    <property type="entry name" value="PROKAR_LIPOPROTEIN"/>
    <property type="match status" value="1"/>
</dbReference>
<dbReference type="AlphaFoldDB" id="A0A840CRJ2"/>
<feature type="domain" description="Glycosyl hydrolase family 95 N-terminal" evidence="2">
    <location>
        <begin position="34"/>
        <end position="282"/>
    </location>
</feature>
<proteinExistence type="predicted"/>
<dbReference type="GO" id="GO:0005975">
    <property type="term" value="P:carbohydrate metabolic process"/>
    <property type="evidence" value="ECO:0007669"/>
    <property type="project" value="InterPro"/>
</dbReference>
<dbReference type="InterPro" id="IPR013780">
    <property type="entry name" value="Glyco_hydro_b"/>
</dbReference>
<evidence type="ECO:0000256" key="1">
    <source>
        <dbReference type="SAM" id="SignalP"/>
    </source>
</evidence>